<evidence type="ECO:0000256" key="7">
    <source>
        <dbReference type="SAM" id="Phobius"/>
    </source>
</evidence>
<organism evidence="9 10">
    <name type="scientific">Clostridium intestinale DSM 6191</name>
    <dbReference type="NCBI Taxonomy" id="1121320"/>
    <lineage>
        <taxon>Bacteria</taxon>
        <taxon>Bacillati</taxon>
        <taxon>Bacillota</taxon>
        <taxon>Clostridia</taxon>
        <taxon>Eubacteriales</taxon>
        <taxon>Clostridiaceae</taxon>
        <taxon>Clostridium</taxon>
    </lineage>
</organism>
<feature type="compositionally biased region" description="Basic and acidic residues" evidence="6">
    <location>
        <begin position="332"/>
        <end position="346"/>
    </location>
</feature>
<gene>
    <name evidence="9" type="ORF">SAMN02745941_03194</name>
</gene>
<comment type="subcellular location">
    <subcellularLocation>
        <location evidence="1">Cell membrane</location>
        <topology evidence="1">Single-pass membrane protein</topology>
    </subcellularLocation>
</comment>
<evidence type="ECO:0000313" key="10">
    <source>
        <dbReference type="Proteomes" id="UP000184241"/>
    </source>
</evidence>
<dbReference type="Pfam" id="PF23750">
    <property type="entry name" value="RsgI_M"/>
    <property type="match status" value="1"/>
</dbReference>
<dbReference type="Proteomes" id="UP000184241">
    <property type="component" value="Unassembled WGS sequence"/>
</dbReference>
<accession>A0A1M5ZPE1</accession>
<dbReference type="Pfam" id="PF12791">
    <property type="entry name" value="RsgI_N"/>
    <property type="match status" value="1"/>
</dbReference>
<evidence type="ECO:0000313" key="9">
    <source>
        <dbReference type="EMBL" id="SHI26064.1"/>
    </source>
</evidence>
<dbReference type="AlphaFoldDB" id="A0A1M5ZPE1"/>
<name>A0A1M5ZPE1_9CLOT</name>
<evidence type="ECO:0000256" key="2">
    <source>
        <dbReference type="ARBA" id="ARBA00022475"/>
    </source>
</evidence>
<keyword evidence="3 7" id="KW-0812">Transmembrane</keyword>
<feature type="domain" description="RsgI N-terminal anti-sigma" evidence="8">
    <location>
        <begin position="1"/>
        <end position="48"/>
    </location>
</feature>
<evidence type="ECO:0000256" key="3">
    <source>
        <dbReference type="ARBA" id="ARBA00022692"/>
    </source>
</evidence>
<reference evidence="9 10" key="1">
    <citation type="submission" date="2016-11" db="EMBL/GenBank/DDBJ databases">
        <authorList>
            <person name="Jaros S."/>
            <person name="Januszkiewicz K."/>
            <person name="Wedrychowicz H."/>
        </authorList>
    </citation>
    <scope>NUCLEOTIDE SEQUENCE [LARGE SCALE GENOMIC DNA]</scope>
    <source>
        <strain evidence="9 10">DSM 6191</strain>
    </source>
</reference>
<keyword evidence="4 7" id="KW-1133">Transmembrane helix</keyword>
<feature type="transmembrane region" description="Helical" evidence="7">
    <location>
        <begin position="49"/>
        <end position="70"/>
    </location>
</feature>
<feature type="region of interest" description="Disordered" evidence="6">
    <location>
        <begin position="248"/>
        <end position="353"/>
    </location>
</feature>
<feature type="compositionally biased region" description="Low complexity" evidence="6">
    <location>
        <begin position="317"/>
        <end position="331"/>
    </location>
</feature>
<dbReference type="EMBL" id="FQXU01000010">
    <property type="protein sequence ID" value="SHI26064.1"/>
    <property type="molecule type" value="Genomic_DNA"/>
</dbReference>
<evidence type="ECO:0000256" key="6">
    <source>
        <dbReference type="SAM" id="MobiDB-lite"/>
    </source>
</evidence>
<evidence type="ECO:0000256" key="5">
    <source>
        <dbReference type="ARBA" id="ARBA00023136"/>
    </source>
</evidence>
<keyword evidence="2" id="KW-1003">Cell membrane</keyword>
<proteinExistence type="predicted"/>
<sequence length="353" mass="38754">MKGIVLEKKDGHAVLVDKQGKFHKVKDKNDIIVGAEYEKDKFLRLNKGLVFKVSALMIVGTLSLFGYNAYAVPKAYVSLDINPSVELATNSFGTVIDVNPLNEDGEKISEGLTLEGQKVEDALQTLIEEAKNEGYLDENLDNAVAVTVSTDNEAKGEDILKSAEEAVKSELENQNLEDTEIIAQNINTERHKEAERLGISPGKMLLIEKLKAADLEVNAEEYANKPVREIMKALNAKRAEDIAEAKEIKKEAKKDKDSSIEDNSLLGGTEQSSNEAVTEEKVETKSINKNDEKQSEKTTEVKSKANNSPSDNSQKGQQQSENANSNSQEKSNNSKDKDNNASEKSKGNKPNGK</sequence>
<feature type="compositionally biased region" description="Basic and acidic residues" evidence="6">
    <location>
        <begin position="278"/>
        <end position="303"/>
    </location>
</feature>
<protein>
    <recommendedName>
        <fullName evidence="8">RsgI N-terminal anti-sigma domain-containing protein</fullName>
    </recommendedName>
</protein>
<dbReference type="RefSeq" id="WP_073021039.1">
    <property type="nucleotide sequence ID" value="NZ_FQXU01000010.1"/>
</dbReference>
<evidence type="ECO:0000256" key="1">
    <source>
        <dbReference type="ARBA" id="ARBA00004162"/>
    </source>
</evidence>
<dbReference type="GO" id="GO:0005886">
    <property type="term" value="C:plasma membrane"/>
    <property type="evidence" value="ECO:0007669"/>
    <property type="project" value="UniProtKB-SubCell"/>
</dbReference>
<dbReference type="InterPro" id="IPR055431">
    <property type="entry name" value="RsgI_M"/>
</dbReference>
<keyword evidence="5 7" id="KW-0472">Membrane</keyword>
<dbReference type="PROSITE" id="PS51849">
    <property type="entry name" value="RSGI_N"/>
    <property type="match status" value="1"/>
</dbReference>
<evidence type="ECO:0000256" key="4">
    <source>
        <dbReference type="ARBA" id="ARBA00022989"/>
    </source>
</evidence>
<feature type="compositionally biased region" description="Polar residues" evidence="6">
    <location>
        <begin position="304"/>
        <end position="316"/>
    </location>
</feature>
<dbReference type="InterPro" id="IPR024449">
    <property type="entry name" value="Anti-sigma_RsgI_N"/>
</dbReference>
<feature type="compositionally biased region" description="Basic and acidic residues" evidence="6">
    <location>
        <begin position="248"/>
        <end position="259"/>
    </location>
</feature>
<evidence type="ECO:0000259" key="8">
    <source>
        <dbReference type="PROSITE" id="PS51849"/>
    </source>
</evidence>